<proteinExistence type="predicted"/>
<dbReference type="GeneID" id="82206424"/>
<evidence type="ECO:0000313" key="2">
    <source>
        <dbReference type="Proteomes" id="UP000245622"/>
    </source>
</evidence>
<reference evidence="1 2" key="1">
    <citation type="submission" date="2014-04" db="EMBL/GenBank/DDBJ databases">
        <authorList>
            <person name="Hornung B.V."/>
        </authorList>
    </citation>
    <scope>NUCLEOTIDE SEQUENCE [LARGE SCALE GENOMIC DNA]</scope>
    <source>
        <strain evidence="1 2">CRIB</strain>
    </source>
</reference>
<keyword evidence="2" id="KW-1185">Reference proteome</keyword>
<dbReference type="InterPro" id="IPR012674">
    <property type="entry name" value="Calycin"/>
</dbReference>
<dbReference type="Pfam" id="PF09148">
    <property type="entry name" value="DUF1934"/>
    <property type="match status" value="1"/>
</dbReference>
<dbReference type="EMBL" id="LN555523">
    <property type="protein sequence ID" value="CED94957.1"/>
    <property type="molecule type" value="Genomic_DNA"/>
</dbReference>
<protein>
    <submittedName>
        <fullName evidence="1">Calycin-like</fullName>
    </submittedName>
</protein>
<accession>A0A1V1I4A5</accession>
<evidence type="ECO:0000313" key="1">
    <source>
        <dbReference type="EMBL" id="CED94957.1"/>
    </source>
</evidence>
<dbReference type="RefSeq" id="WP_180702440.1">
    <property type="nucleotide sequence ID" value="NZ_CAOJQT010000025.1"/>
</dbReference>
<dbReference type="InterPro" id="IPR015231">
    <property type="entry name" value="DUF1934"/>
</dbReference>
<dbReference type="SUPFAM" id="SSF50814">
    <property type="entry name" value="Lipocalins"/>
    <property type="match status" value="1"/>
</dbReference>
<organism evidence="1 2">
    <name type="scientific">Romboutsia ilealis</name>
    <dbReference type="NCBI Taxonomy" id="1115758"/>
    <lineage>
        <taxon>Bacteria</taxon>
        <taxon>Bacillati</taxon>
        <taxon>Bacillota</taxon>
        <taxon>Clostridia</taxon>
        <taxon>Peptostreptococcales</taxon>
        <taxon>Peptostreptococcaceae</taxon>
        <taxon>Romboutsia</taxon>
    </lineage>
</organism>
<name>A0A1V1I4A5_9FIRM</name>
<dbReference type="Gene3D" id="2.40.128.20">
    <property type="match status" value="1"/>
</dbReference>
<dbReference type="Proteomes" id="UP000245622">
    <property type="component" value="Chromosome 1"/>
</dbReference>
<sequence length="138" mass="16217">MEAKLKIITKQYDELGTIDTIEVKTIGKIFEKNKDIYVVYEESEEGQKITTTVKISDEEVSIKRFGNVNSLMVFKEKHKHLTKYKTNQGIFMIETETIKLIVDKSKKDYIKLNIEYNINILDLFKGKNEINMLIEYNI</sequence>
<dbReference type="KEGG" id="ril:CRIB_2361"/>
<gene>
    <name evidence="1" type="ORF">CRIB_2361</name>
</gene>
<dbReference type="AlphaFoldDB" id="A0A1V1I4A5"/>